<dbReference type="AlphaFoldDB" id="A0A1S1Q4N7"/>
<evidence type="ECO:0000256" key="1">
    <source>
        <dbReference type="ARBA" id="ARBA00022448"/>
    </source>
</evidence>
<sequence length="511" mass="53570">MSPHRLSVAGLSKTHGFSRVLHDAAFDVAPGEVHALVGQNGSGKSTIVKILTGYQGADAGGKVMIDGRHLALPARAADLRSLGVSVVHQDLGLNPGDTVVDNICVGSWPRHTVTRLINRRRATQQARDALERIGEQVALDALVGDLPIADQVSVAIARSVRNLPSGGGLAIFDESTRALPPDSLGHFYNLTRALTEQGTAVLLVSHNLDEVLTRADRVTVLRSGRVVASGASTAGLTAPDLTRLILGHALDTAAAFTSAKAGGHAELQLREVGGGLLTDLSVSLAAGEIVGITGLAGSGHEEVPALLTGAPGSRGELRLGETVLDLRRLTPRKSIDAGIHVVPAERARRGLALELSIKDNIALSRLRRGGIRPLVGAGQHTDTRAVIEGLDVRPPRPDALVRTLSGGNQQKILVGRAMLGSPRLLVLHEPTQAVDVGARRDIHSAIRRQAATGTPVLVIASDPAELIELCDRILLVHRGRGRELAAGHTVEALLDGIYSEVTLEGATRHGN</sequence>
<accession>A0A1S1Q4N7</accession>
<keyword evidence="2" id="KW-0677">Repeat</keyword>
<dbReference type="Proteomes" id="UP000179627">
    <property type="component" value="Unassembled WGS sequence"/>
</dbReference>
<feature type="domain" description="ABC transporter" evidence="5">
    <location>
        <begin position="250"/>
        <end position="503"/>
    </location>
</feature>
<keyword evidence="7" id="KW-1185">Reference proteome</keyword>
<dbReference type="InterPro" id="IPR027417">
    <property type="entry name" value="P-loop_NTPase"/>
</dbReference>
<dbReference type="EMBL" id="MBLM01000180">
    <property type="protein sequence ID" value="OHV28135.1"/>
    <property type="molecule type" value="Genomic_DNA"/>
</dbReference>
<keyword evidence="1" id="KW-0813">Transport</keyword>
<evidence type="ECO:0000256" key="2">
    <source>
        <dbReference type="ARBA" id="ARBA00022737"/>
    </source>
</evidence>
<dbReference type="PROSITE" id="PS50893">
    <property type="entry name" value="ABC_TRANSPORTER_2"/>
    <property type="match status" value="2"/>
</dbReference>
<gene>
    <name evidence="6" type="ORF">CC117_30605</name>
</gene>
<dbReference type="GO" id="GO:0016887">
    <property type="term" value="F:ATP hydrolysis activity"/>
    <property type="evidence" value="ECO:0007669"/>
    <property type="project" value="InterPro"/>
</dbReference>
<dbReference type="InterPro" id="IPR003439">
    <property type="entry name" value="ABC_transporter-like_ATP-bd"/>
</dbReference>
<evidence type="ECO:0000256" key="3">
    <source>
        <dbReference type="ARBA" id="ARBA00022741"/>
    </source>
</evidence>
<dbReference type="PROSITE" id="PS00211">
    <property type="entry name" value="ABC_TRANSPORTER_1"/>
    <property type="match status" value="1"/>
</dbReference>
<dbReference type="SUPFAM" id="SSF52540">
    <property type="entry name" value="P-loop containing nucleoside triphosphate hydrolases"/>
    <property type="match status" value="2"/>
</dbReference>
<dbReference type="Pfam" id="PF00005">
    <property type="entry name" value="ABC_tran"/>
    <property type="match status" value="2"/>
</dbReference>
<dbReference type="InterPro" id="IPR050107">
    <property type="entry name" value="ABC_carbohydrate_import_ATPase"/>
</dbReference>
<dbReference type="InterPro" id="IPR003593">
    <property type="entry name" value="AAA+_ATPase"/>
</dbReference>
<dbReference type="CDD" id="cd03215">
    <property type="entry name" value="ABC_Carb_Monos_II"/>
    <property type="match status" value="1"/>
</dbReference>
<proteinExistence type="predicted"/>
<dbReference type="InterPro" id="IPR017871">
    <property type="entry name" value="ABC_transporter-like_CS"/>
</dbReference>
<evidence type="ECO:0000256" key="4">
    <source>
        <dbReference type="ARBA" id="ARBA00022840"/>
    </source>
</evidence>
<feature type="domain" description="ABC transporter" evidence="5">
    <location>
        <begin position="6"/>
        <end position="248"/>
    </location>
</feature>
<dbReference type="GO" id="GO:0005524">
    <property type="term" value="F:ATP binding"/>
    <property type="evidence" value="ECO:0007669"/>
    <property type="project" value="UniProtKB-KW"/>
</dbReference>
<name>A0A1S1Q4N7_9ACTN</name>
<organism evidence="6 7">
    <name type="scientific">Parafrankia colletiae</name>
    <dbReference type="NCBI Taxonomy" id="573497"/>
    <lineage>
        <taxon>Bacteria</taxon>
        <taxon>Bacillati</taxon>
        <taxon>Actinomycetota</taxon>
        <taxon>Actinomycetes</taxon>
        <taxon>Frankiales</taxon>
        <taxon>Frankiaceae</taxon>
        <taxon>Parafrankia</taxon>
    </lineage>
</organism>
<evidence type="ECO:0000313" key="6">
    <source>
        <dbReference type="EMBL" id="OHV28135.1"/>
    </source>
</evidence>
<dbReference type="RefSeq" id="WP_071092022.1">
    <property type="nucleotide sequence ID" value="NZ_MBLM01000180.1"/>
</dbReference>
<dbReference type="OrthoDB" id="3311037at2"/>
<evidence type="ECO:0000259" key="5">
    <source>
        <dbReference type="PROSITE" id="PS50893"/>
    </source>
</evidence>
<comment type="caution">
    <text evidence="6">The sequence shown here is derived from an EMBL/GenBank/DDBJ whole genome shotgun (WGS) entry which is preliminary data.</text>
</comment>
<evidence type="ECO:0000313" key="7">
    <source>
        <dbReference type="Proteomes" id="UP000179627"/>
    </source>
</evidence>
<dbReference type="Gene3D" id="3.40.50.300">
    <property type="entry name" value="P-loop containing nucleotide triphosphate hydrolases"/>
    <property type="match status" value="2"/>
</dbReference>
<protein>
    <recommendedName>
        <fullName evidence="5">ABC transporter domain-containing protein</fullName>
    </recommendedName>
</protein>
<reference evidence="7" key="1">
    <citation type="submission" date="2016-07" db="EMBL/GenBank/DDBJ databases">
        <title>Sequence Frankia sp. strain CcI1.17.</title>
        <authorList>
            <person name="Ghodhbane-Gtari F."/>
            <person name="Swanson E."/>
            <person name="Gueddou A."/>
            <person name="Morris K."/>
            <person name="Hezbri K."/>
            <person name="Ktari A."/>
            <person name="Nouioui I."/>
            <person name="Abebe-Akele F."/>
            <person name="Simpson S."/>
            <person name="Thomas K."/>
            <person name="Gtari M."/>
            <person name="Tisa L.S."/>
            <person name="Hurst S."/>
        </authorList>
    </citation>
    <scope>NUCLEOTIDE SEQUENCE [LARGE SCALE GENOMIC DNA]</scope>
    <source>
        <strain evidence="7">Cc1.17</strain>
    </source>
</reference>
<dbReference type="PANTHER" id="PTHR43790">
    <property type="entry name" value="CARBOHYDRATE TRANSPORT ATP-BINDING PROTEIN MG119-RELATED"/>
    <property type="match status" value="1"/>
</dbReference>
<keyword evidence="4" id="KW-0067">ATP-binding</keyword>
<dbReference type="PANTHER" id="PTHR43790:SF9">
    <property type="entry name" value="GALACTOFURANOSE TRANSPORTER ATP-BINDING PROTEIN YTFR"/>
    <property type="match status" value="1"/>
</dbReference>
<keyword evidence="3" id="KW-0547">Nucleotide-binding</keyword>
<dbReference type="SMART" id="SM00382">
    <property type="entry name" value="AAA"/>
    <property type="match status" value="2"/>
</dbReference>